<gene>
    <name evidence="2" type="ORF">C0Q70_07203</name>
</gene>
<feature type="compositionally biased region" description="Low complexity" evidence="1">
    <location>
        <begin position="20"/>
        <end position="41"/>
    </location>
</feature>
<sequence>MRGHGQQRQPMTTSRTESDTTAARRLASSSLATAPGGLCLPPGLPTDDSQTPHADLADTYVTISDGAVMETLLTSVKCLPSGATTSCICNIISSAPPFSPFDVWRSKTGTQTEFEVHYVGQRGHYFVNYTVASTYRLEVVCSENNVDSSPVFLEVDVWPNHHPVVTNWPSGDDDFLVSGVIASFSASGGIELAVHSSSVAVDRVVCKVDVSDVSNTVSLTVFVDFSNRNHQPIINNLPKNVSIFENTTGGFLLTALDVIDPDNDPVTTDCHVVYPAAENYKFYFDIRSREIKVSQLPRAQSLFDFDDGVRQYVIHCVASDGYLTSAVVRFTKNTRKSR</sequence>
<name>A0A2T7PEE4_POMCA</name>
<evidence type="ECO:0000313" key="2">
    <source>
        <dbReference type="EMBL" id="PVD31785.1"/>
    </source>
</evidence>
<feature type="region of interest" description="Disordered" evidence="1">
    <location>
        <begin position="1"/>
        <end position="52"/>
    </location>
</feature>
<evidence type="ECO:0000256" key="1">
    <source>
        <dbReference type="SAM" id="MobiDB-lite"/>
    </source>
</evidence>
<feature type="compositionally biased region" description="Polar residues" evidence="1">
    <location>
        <begin position="1"/>
        <end position="15"/>
    </location>
</feature>
<dbReference type="Proteomes" id="UP000245119">
    <property type="component" value="Linkage Group LG4"/>
</dbReference>
<proteinExistence type="predicted"/>
<dbReference type="EMBL" id="PZQS01000004">
    <property type="protein sequence ID" value="PVD31785.1"/>
    <property type="molecule type" value="Genomic_DNA"/>
</dbReference>
<organism evidence="2 3">
    <name type="scientific">Pomacea canaliculata</name>
    <name type="common">Golden apple snail</name>
    <dbReference type="NCBI Taxonomy" id="400727"/>
    <lineage>
        <taxon>Eukaryota</taxon>
        <taxon>Metazoa</taxon>
        <taxon>Spiralia</taxon>
        <taxon>Lophotrochozoa</taxon>
        <taxon>Mollusca</taxon>
        <taxon>Gastropoda</taxon>
        <taxon>Caenogastropoda</taxon>
        <taxon>Architaenioglossa</taxon>
        <taxon>Ampullarioidea</taxon>
        <taxon>Ampullariidae</taxon>
        <taxon>Pomacea</taxon>
    </lineage>
</organism>
<protein>
    <submittedName>
        <fullName evidence="2">Uncharacterized protein</fullName>
    </submittedName>
</protein>
<comment type="caution">
    <text evidence="2">The sequence shown here is derived from an EMBL/GenBank/DDBJ whole genome shotgun (WGS) entry which is preliminary data.</text>
</comment>
<evidence type="ECO:0000313" key="3">
    <source>
        <dbReference type="Proteomes" id="UP000245119"/>
    </source>
</evidence>
<dbReference type="AlphaFoldDB" id="A0A2T7PEE4"/>
<reference evidence="2 3" key="1">
    <citation type="submission" date="2018-04" db="EMBL/GenBank/DDBJ databases">
        <title>The genome of golden apple snail Pomacea canaliculata provides insight into stress tolerance and invasive adaptation.</title>
        <authorList>
            <person name="Liu C."/>
            <person name="Liu B."/>
            <person name="Ren Y."/>
            <person name="Zhang Y."/>
            <person name="Wang H."/>
            <person name="Li S."/>
            <person name="Jiang F."/>
            <person name="Yin L."/>
            <person name="Zhang G."/>
            <person name="Qian W."/>
            <person name="Fan W."/>
        </authorList>
    </citation>
    <scope>NUCLEOTIDE SEQUENCE [LARGE SCALE GENOMIC DNA]</scope>
    <source>
        <strain evidence="2">SZHN2017</strain>
        <tissue evidence="2">Muscle</tissue>
    </source>
</reference>
<accession>A0A2T7PEE4</accession>
<keyword evidence="3" id="KW-1185">Reference proteome</keyword>
<dbReference type="OrthoDB" id="6153302at2759"/>